<comment type="catalytic activity">
    <reaction evidence="16">
        <text>Cd(2+)(in) + ATP + H2O = Cd(2+)(out) + ADP + phosphate + H(+)</text>
        <dbReference type="Rhea" id="RHEA:12132"/>
        <dbReference type="ChEBI" id="CHEBI:15377"/>
        <dbReference type="ChEBI" id="CHEBI:15378"/>
        <dbReference type="ChEBI" id="CHEBI:30616"/>
        <dbReference type="ChEBI" id="CHEBI:43474"/>
        <dbReference type="ChEBI" id="CHEBI:48775"/>
        <dbReference type="ChEBI" id="CHEBI:456216"/>
        <dbReference type="EC" id="7.2.2.21"/>
    </reaction>
</comment>
<dbReference type="InterPro" id="IPR051014">
    <property type="entry name" value="Cation_Transport_ATPase_IB"/>
</dbReference>
<dbReference type="Proteomes" id="UP001057753">
    <property type="component" value="Unassembled WGS sequence"/>
</dbReference>
<dbReference type="InterPro" id="IPR036412">
    <property type="entry name" value="HAD-like_sf"/>
</dbReference>
<dbReference type="Gene3D" id="2.70.150.10">
    <property type="entry name" value="Calcium-transporting ATPase, cytoplasmic transduction domain A"/>
    <property type="match status" value="1"/>
</dbReference>
<dbReference type="GO" id="GO:0005524">
    <property type="term" value="F:ATP binding"/>
    <property type="evidence" value="ECO:0007669"/>
    <property type="project" value="UniProtKB-UniRule"/>
</dbReference>
<feature type="transmembrane region" description="Helical" evidence="17">
    <location>
        <begin position="85"/>
        <end position="103"/>
    </location>
</feature>
<comment type="similarity">
    <text evidence="2 17">Belongs to the cation transport ATPase (P-type) (TC 3.A.3) family. Type IB subfamily.</text>
</comment>
<dbReference type="NCBIfam" id="TIGR01511">
    <property type="entry name" value="ATPase-IB1_Cu"/>
    <property type="match status" value="1"/>
</dbReference>
<accession>A0A9Q4G0F3</accession>
<dbReference type="InterPro" id="IPR036163">
    <property type="entry name" value="HMA_dom_sf"/>
</dbReference>
<keyword evidence="11" id="KW-1278">Translocase</keyword>
<dbReference type="InterPro" id="IPR006121">
    <property type="entry name" value="HMA_dom"/>
</dbReference>
<keyword evidence="20" id="KW-1185">Reference proteome</keyword>
<dbReference type="AlphaFoldDB" id="A0A9Q4G0F3"/>
<dbReference type="SUPFAM" id="SSF81653">
    <property type="entry name" value="Calcium ATPase, transduction domain A"/>
    <property type="match status" value="1"/>
</dbReference>
<dbReference type="InterPro" id="IPR023298">
    <property type="entry name" value="ATPase_P-typ_TM_dom_sf"/>
</dbReference>
<organism evidence="19 20">
    <name type="scientific">Salipaludibacillus agaradhaerens</name>
    <name type="common">Bacillus agaradhaerens</name>
    <dbReference type="NCBI Taxonomy" id="76935"/>
    <lineage>
        <taxon>Bacteria</taxon>
        <taxon>Bacillati</taxon>
        <taxon>Bacillota</taxon>
        <taxon>Bacilli</taxon>
        <taxon>Bacillales</taxon>
        <taxon>Bacillaceae</taxon>
    </lineage>
</organism>
<dbReference type="PROSITE" id="PS00154">
    <property type="entry name" value="ATPASE_E1_E2"/>
    <property type="match status" value="1"/>
</dbReference>
<dbReference type="GO" id="GO:0016887">
    <property type="term" value="F:ATP hydrolysis activity"/>
    <property type="evidence" value="ECO:0007669"/>
    <property type="project" value="InterPro"/>
</dbReference>
<dbReference type="PROSITE" id="PS50846">
    <property type="entry name" value="HMA_2"/>
    <property type="match status" value="1"/>
</dbReference>
<dbReference type="Gene3D" id="3.40.1110.10">
    <property type="entry name" value="Calcium-transporting ATPase, cytoplasmic domain N"/>
    <property type="match status" value="1"/>
</dbReference>
<dbReference type="RefSeq" id="WP_257822207.1">
    <property type="nucleotide sequence ID" value="NZ_JABXYM010000001.1"/>
</dbReference>
<keyword evidence="3" id="KW-0813">Transport</keyword>
<evidence type="ECO:0000256" key="1">
    <source>
        <dbReference type="ARBA" id="ARBA00004651"/>
    </source>
</evidence>
<dbReference type="EMBL" id="JABXYM010000001">
    <property type="protein sequence ID" value="MCR6097833.1"/>
    <property type="molecule type" value="Genomic_DNA"/>
</dbReference>
<dbReference type="Pfam" id="PF00702">
    <property type="entry name" value="Hydrolase"/>
    <property type="match status" value="1"/>
</dbReference>
<dbReference type="NCBIfam" id="TIGR01494">
    <property type="entry name" value="ATPase_P-type"/>
    <property type="match status" value="1"/>
</dbReference>
<dbReference type="NCBIfam" id="TIGR01525">
    <property type="entry name" value="ATPase-IB_hvy"/>
    <property type="match status" value="1"/>
</dbReference>
<dbReference type="PRINTS" id="PR00119">
    <property type="entry name" value="CATATPASE"/>
</dbReference>
<evidence type="ECO:0000256" key="10">
    <source>
        <dbReference type="ARBA" id="ARBA00022840"/>
    </source>
</evidence>
<dbReference type="SFLD" id="SFLDS00003">
    <property type="entry name" value="Haloacid_Dehalogenase"/>
    <property type="match status" value="1"/>
</dbReference>
<dbReference type="InterPro" id="IPR027256">
    <property type="entry name" value="P-typ_ATPase_IB"/>
</dbReference>
<feature type="domain" description="HMA" evidence="18">
    <location>
        <begin position="3"/>
        <end position="66"/>
    </location>
</feature>
<evidence type="ECO:0000256" key="4">
    <source>
        <dbReference type="ARBA" id="ARBA00022475"/>
    </source>
</evidence>
<keyword evidence="10 17" id="KW-0067">ATP-binding</keyword>
<dbReference type="InterPro" id="IPR018303">
    <property type="entry name" value="ATPase_P-typ_P_site"/>
</dbReference>
<dbReference type="InterPro" id="IPR008250">
    <property type="entry name" value="ATPase_P-typ_transduc_dom_A_sf"/>
</dbReference>
<evidence type="ECO:0000256" key="16">
    <source>
        <dbReference type="ARBA" id="ARBA00049338"/>
    </source>
</evidence>
<keyword evidence="12 17" id="KW-1133">Transmembrane helix</keyword>
<feature type="transmembrane region" description="Helical" evidence="17">
    <location>
        <begin position="109"/>
        <end position="128"/>
    </location>
</feature>
<proteinExistence type="inferred from homology"/>
<dbReference type="InterPro" id="IPR023299">
    <property type="entry name" value="ATPase_P-typ_cyto_dom_N"/>
</dbReference>
<evidence type="ECO:0000256" key="13">
    <source>
        <dbReference type="ARBA" id="ARBA00023065"/>
    </source>
</evidence>
<dbReference type="PANTHER" id="PTHR48085">
    <property type="entry name" value="CADMIUM/ZINC-TRANSPORTING ATPASE HMA2-RELATED"/>
    <property type="match status" value="1"/>
</dbReference>
<feature type="transmembrane region" description="Helical" evidence="17">
    <location>
        <begin position="656"/>
        <end position="673"/>
    </location>
</feature>
<evidence type="ECO:0000256" key="5">
    <source>
        <dbReference type="ARBA" id="ARBA00022539"/>
    </source>
</evidence>
<dbReference type="Pfam" id="PF00403">
    <property type="entry name" value="HMA"/>
    <property type="match status" value="1"/>
</dbReference>
<dbReference type="InterPro" id="IPR059000">
    <property type="entry name" value="ATPase_P-type_domA"/>
</dbReference>
<keyword evidence="13" id="KW-0406">Ion transport</keyword>
<evidence type="ECO:0000256" key="3">
    <source>
        <dbReference type="ARBA" id="ARBA00022448"/>
    </source>
</evidence>
<dbReference type="GO" id="GO:0046872">
    <property type="term" value="F:metal ion binding"/>
    <property type="evidence" value="ECO:0007669"/>
    <property type="project" value="UniProtKB-KW"/>
</dbReference>
<name>A0A9Q4G0F3_SALAG</name>
<dbReference type="SUPFAM" id="SSF56784">
    <property type="entry name" value="HAD-like"/>
    <property type="match status" value="1"/>
</dbReference>
<comment type="caution">
    <text evidence="19">The sequence shown here is derived from an EMBL/GenBank/DDBJ whole genome shotgun (WGS) entry which is preliminary data.</text>
</comment>
<comment type="subcellular location">
    <subcellularLocation>
        <location evidence="1">Cell membrane</location>
        <topology evidence="1">Multi-pass membrane protein</topology>
    </subcellularLocation>
</comment>
<dbReference type="Gene3D" id="3.40.50.1000">
    <property type="entry name" value="HAD superfamily/HAD-like"/>
    <property type="match status" value="1"/>
</dbReference>
<keyword evidence="7 17" id="KW-0812">Transmembrane</keyword>
<evidence type="ECO:0000256" key="14">
    <source>
        <dbReference type="ARBA" id="ARBA00023136"/>
    </source>
</evidence>
<evidence type="ECO:0000313" key="20">
    <source>
        <dbReference type="Proteomes" id="UP001057753"/>
    </source>
</evidence>
<evidence type="ECO:0000313" key="19">
    <source>
        <dbReference type="EMBL" id="MCR6097833.1"/>
    </source>
</evidence>
<dbReference type="GO" id="GO:0005886">
    <property type="term" value="C:plasma membrane"/>
    <property type="evidence" value="ECO:0007669"/>
    <property type="project" value="UniProtKB-SubCell"/>
</dbReference>
<evidence type="ECO:0000256" key="9">
    <source>
        <dbReference type="ARBA" id="ARBA00022741"/>
    </source>
</evidence>
<evidence type="ECO:0000256" key="17">
    <source>
        <dbReference type="RuleBase" id="RU362081"/>
    </source>
</evidence>
<dbReference type="SFLD" id="SFLDG00002">
    <property type="entry name" value="C1.7:_P-type_atpase_like"/>
    <property type="match status" value="1"/>
</dbReference>
<keyword evidence="5" id="KW-0104">Cadmium</keyword>
<feature type="transmembrane region" description="Helical" evidence="17">
    <location>
        <begin position="308"/>
        <end position="326"/>
    </location>
</feature>
<dbReference type="PRINTS" id="PR00941">
    <property type="entry name" value="CDATPASE"/>
</dbReference>
<dbReference type="GO" id="GO:0008551">
    <property type="term" value="F:P-type cadmium transporter activity"/>
    <property type="evidence" value="ECO:0007669"/>
    <property type="project" value="UniProtKB-EC"/>
</dbReference>
<keyword evidence="4 17" id="KW-1003">Cell membrane</keyword>
<dbReference type="FunFam" id="2.70.150.10:FF:000002">
    <property type="entry name" value="Copper-transporting ATPase 1, putative"/>
    <property type="match status" value="1"/>
</dbReference>
<dbReference type="Pfam" id="PF00122">
    <property type="entry name" value="E1-E2_ATPase"/>
    <property type="match status" value="1"/>
</dbReference>
<keyword evidence="14 17" id="KW-0472">Membrane</keyword>
<reference evidence="19" key="1">
    <citation type="submission" date="2020-06" db="EMBL/GenBank/DDBJ databases">
        <title>Insight into the genomes of haloalkaliphilic bacilli from Kenyan soda lakes.</title>
        <authorList>
            <person name="Mwirichia R."/>
            <person name="Villamizar G.C."/>
            <person name="Poehlein A."/>
            <person name="Mugweru J."/>
            <person name="Kipnyargis A."/>
            <person name="Kiplimo D."/>
            <person name="Orwa P."/>
            <person name="Daniel R."/>
        </authorList>
    </citation>
    <scope>NUCLEOTIDE SEQUENCE</scope>
    <source>
        <strain evidence="19">B1096_S55</strain>
    </source>
</reference>
<keyword evidence="6" id="KW-0597">Phosphoprotein</keyword>
<dbReference type="InterPro" id="IPR001757">
    <property type="entry name" value="P_typ_ATPase"/>
</dbReference>
<gene>
    <name evidence="19" type="primary">cadA</name>
    <name evidence="19" type="ORF">HXA33_14950</name>
</gene>
<dbReference type="SUPFAM" id="SSF55008">
    <property type="entry name" value="HMA, heavy metal-associated domain"/>
    <property type="match status" value="1"/>
</dbReference>
<evidence type="ECO:0000256" key="7">
    <source>
        <dbReference type="ARBA" id="ARBA00022692"/>
    </source>
</evidence>
<evidence type="ECO:0000256" key="11">
    <source>
        <dbReference type="ARBA" id="ARBA00022967"/>
    </source>
</evidence>
<evidence type="ECO:0000259" key="18">
    <source>
        <dbReference type="PROSITE" id="PS50846"/>
    </source>
</evidence>
<dbReference type="InterPro" id="IPR023214">
    <property type="entry name" value="HAD_sf"/>
</dbReference>
<evidence type="ECO:0000256" key="2">
    <source>
        <dbReference type="ARBA" id="ARBA00006024"/>
    </source>
</evidence>
<dbReference type="InterPro" id="IPR017969">
    <property type="entry name" value="Heavy-metal-associated_CS"/>
</dbReference>
<dbReference type="InterPro" id="IPR044492">
    <property type="entry name" value="P_typ_ATPase_HD_dom"/>
</dbReference>
<keyword evidence="8 17" id="KW-0479">Metal-binding</keyword>
<evidence type="ECO:0000256" key="15">
    <source>
        <dbReference type="ARBA" id="ARBA00039103"/>
    </source>
</evidence>
<dbReference type="NCBIfam" id="TIGR01512">
    <property type="entry name" value="ATPase-IB2_Cd"/>
    <property type="match status" value="1"/>
</dbReference>
<dbReference type="EC" id="7.2.2.21" evidence="15"/>
<dbReference type="PROSITE" id="PS01047">
    <property type="entry name" value="HMA_1"/>
    <property type="match status" value="1"/>
</dbReference>
<dbReference type="CDD" id="cd00371">
    <property type="entry name" value="HMA"/>
    <property type="match status" value="1"/>
</dbReference>
<sequence length="702" mass="76358">MSNKQQFKIDGFSCANCAARFERNVQNLPGVKDAQVNFPAEKIVIDGEVSVSELEQAGAFENLKARSADEEETKERRSFWHKNRLQVSLSALLAALGWTFHFILHDQHVLPVTLFLISIVVGGYAMFWQGLKNIRQLVFDMKTLMTIAIIGAALIGEWGEAAVVVVLFAISEALETYSMDKARKSIRSLVEKGPKEARVITNGQEEMVLVEDVRIGTEISVRPGEKIPLDGDIIAGTSTLNEAAITGESIPVDKTIDDPVYAGTLNEEGLLTIRVTKYVKDTTLAKIIHLVEEAQGERAPAQQFIDKFASYYTPAIMLLAFLLMVGPPLLLNAPWEEWIYLGLATLVVGCPCALVISTPVAIVTAIGNSAKQGILIKGGVYLEKAGKLNSLAFDKTGTLTKGMPAVTDILPEDGVSGDDLLTIIYHVEKQSNHPLAKTLVSYASEHLERLKDLPIANVEAITGKGVKADINGETVFAASPSYVQEHHPHTLSEVMQHKLQRLEQQGKTTVVIGTSSRLYGLAALRDDVREEARVVVSTLKQLGISELVMLTGDQRYTAEAIGQEAGGIRVMSNLLPDEKLLEIKSLKKKGKTIAMVGDGMNDAPALARADLGIAMGGTGTDTALETADIALMSDDLKKIPYLIKLSRKTLTIIKQNIAFSLGLKLLALMLVPFGWLTLWIAIMADMGATLLVTLNSLRLLKK</sequence>
<dbReference type="SFLD" id="SFLDF00027">
    <property type="entry name" value="p-type_atpase"/>
    <property type="match status" value="1"/>
</dbReference>
<feature type="transmembrane region" description="Helical" evidence="17">
    <location>
        <begin position="338"/>
        <end position="367"/>
    </location>
</feature>
<evidence type="ECO:0000256" key="8">
    <source>
        <dbReference type="ARBA" id="ARBA00022723"/>
    </source>
</evidence>
<dbReference type="PANTHER" id="PTHR48085:SF5">
    <property type="entry name" value="CADMIUM_ZINC-TRANSPORTING ATPASE HMA4-RELATED"/>
    <property type="match status" value="1"/>
</dbReference>
<dbReference type="SUPFAM" id="SSF81665">
    <property type="entry name" value="Calcium ATPase, transmembrane domain M"/>
    <property type="match status" value="1"/>
</dbReference>
<dbReference type="Gene3D" id="3.30.70.100">
    <property type="match status" value="1"/>
</dbReference>
<evidence type="ECO:0000256" key="6">
    <source>
        <dbReference type="ARBA" id="ARBA00022553"/>
    </source>
</evidence>
<evidence type="ECO:0000256" key="12">
    <source>
        <dbReference type="ARBA" id="ARBA00022989"/>
    </source>
</evidence>
<keyword evidence="9 17" id="KW-0547">Nucleotide-binding</keyword>
<protein>
    <recommendedName>
        <fullName evidence="15">Cd(2+)-exporting ATPase</fullName>
        <ecNumber evidence="15">7.2.2.21</ecNumber>
    </recommendedName>
</protein>